<evidence type="ECO:0000256" key="8">
    <source>
        <dbReference type="ARBA" id="ARBA00022842"/>
    </source>
</evidence>
<comment type="caution">
    <text evidence="14">The sequence shown here is derived from an EMBL/GenBank/DDBJ whole genome shotgun (WGS) entry which is preliminary data.</text>
</comment>
<evidence type="ECO:0000313" key="14">
    <source>
        <dbReference type="EMBL" id="KIS04209.1"/>
    </source>
</evidence>
<dbReference type="EMBL" id="AWTT01000002">
    <property type="protein sequence ID" value="KIS04209.1"/>
    <property type="molecule type" value="Genomic_DNA"/>
</dbReference>
<dbReference type="FunFam" id="3.40.1190.10:FF:000011">
    <property type="entry name" value="Folylpolyglutamate synthase/dihydrofolate synthase"/>
    <property type="match status" value="1"/>
</dbReference>
<protein>
    <recommendedName>
        <fullName evidence="3">tetrahydrofolate synthase</fullName>
        <ecNumber evidence="3">6.3.2.17</ecNumber>
    </recommendedName>
    <alternativeName>
        <fullName evidence="9">Tetrahydrofolylpolyglutamate synthase</fullName>
    </alternativeName>
</protein>
<evidence type="ECO:0000256" key="6">
    <source>
        <dbReference type="ARBA" id="ARBA00022741"/>
    </source>
</evidence>
<sequence>MKQIKTYEDALKFIHGRTQFKKIPTLKRMRILMQQLGNPQDKLQMIHVAGTNGKGSTVAILRSLFMSQGQQVGTFTSPFLTRFNERISLNGEPIDDATLLKLTQSVAPVVARLDKTLAEGGPTEFEIVTALMFLYFKQTQPDIVIVEVGIGGMFDSTNIITPVVAVITTIGYDHMRLLGNTLPEIATQKAGIIKKNVPVVLGKLPPEARETIMAIANHQNAEVFQPDEEYTAIKVNLPQWGAQFKYSGLNISPTTFTVDLLGDYQIDNAAAALTTFLIYCQNNHIKPDISAIKRALNQVHWAGRMERVNEQPLIILDGAHNLPAVTAIAQTIKEKFAQQEVYILIAILADKQVQQIIATLAALTNVHLIVTTFVGPTKKRPVANLAQVLSQQQPANQIEFADSWQDGLVQITRQMSAEDVLLITGSLYFISEVRPYFKD</sequence>
<name>A0A0D0YYB7_9LACO</name>
<reference evidence="14 15" key="1">
    <citation type="submission" date="2013-08" db="EMBL/GenBank/DDBJ databases">
        <title>Lactobacillus wasatchii sp. WDC04, a late gas producing bacteria isolated from aged chedder cheese.</title>
        <authorList>
            <person name="Oberg C.J."/>
            <person name="Culumber M."/>
            <person name="McMahon D.J."/>
            <person name="Broadbent J.R."/>
            <person name="Oberg T.S."/>
            <person name="Ortaki F."/>
        </authorList>
    </citation>
    <scope>NUCLEOTIDE SEQUENCE [LARGE SCALE GENOMIC DNA]</scope>
    <source>
        <strain evidence="14 15">WDC04</strain>
    </source>
</reference>
<evidence type="ECO:0000256" key="3">
    <source>
        <dbReference type="ARBA" id="ARBA00013025"/>
    </source>
</evidence>
<accession>A0A0D0YYB7</accession>
<dbReference type="InterPro" id="IPR036615">
    <property type="entry name" value="Mur_ligase_C_dom_sf"/>
</dbReference>
<evidence type="ECO:0000256" key="2">
    <source>
        <dbReference type="ARBA" id="ARBA00008276"/>
    </source>
</evidence>
<dbReference type="PANTHER" id="PTHR11136">
    <property type="entry name" value="FOLYLPOLYGLUTAMATE SYNTHASE-RELATED"/>
    <property type="match status" value="1"/>
</dbReference>
<evidence type="ECO:0000259" key="13">
    <source>
        <dbReference type="Pfam" id="PF08245"/>
    </source>
</evidence>
<keyword evidence="4 11" id="KW-0436">Ligase</keyword>
<dbReference type="InterPro" id="IPR001645">
    <property type="entry name" value="Folylpolyglutamate_synth"/>
</dbReference>
<evidence type="ECO:0000313" key="15">
    <source>
        <dbReference type="Proteomes" id="UP000032279"/>
    </source>
</evidence>
<evidence type="ECO:0000256" key="10">
    <source>
        <dbReference type="ARBA" id="ARBA00047493"/>
    </source>
</evidence>
<dbReference type="Pfam" id="PF08245">
    <property type="entry name" value="Mur_ligase_M"/>
    <property type="match status" value="1"/>
</dbReference>
<dbReference type="Gene3D" id="3.40.1190.10">
    <property type="entry name" value="Mur-like, catalytic domain"/>
    <property type="match status" value="1"/>
</dbReference>
<dbReference type="GO" id="GO:0005737">
    <property type="term" value="C:cytoplasm"/>
    <property type="evidence" value="ECO:0007669"/>
    <property type="project" value="TreeGrafter"/>
</dbReference>
<comment type="similarity">
    <text evidence="2 11">Belongs to the folylpolyglutamate synthase family.</text>
</comment>
<dbReference type="InterPro" id="IPR018109">
    <property type="entry name" value="Folylpolyglutamate_synth_CS"/>
</dbReference>
<keyword evidence="5" id="KW-0479">Metal-binding</keyword>
<dbReference type="Pfam" id="PF02875">
    <property type="entry name" value="Mur_ligase_C"/>
    <property type="match status" value="1"/>
</dbReference>
<feature type="domain" description="Mur ligase central" evidence="13">
    <location>
        <begin position="48"/>
        <end position="274"/>
    </location>
</feature>
<dbReference type="SUPFAM" id="SSF53244">
    <property type="entry name" value="MurD-like peptide ligases, peptide-binding domain"/>
    <property type="match status" value="1"/>
</dbReference>
<dbReference type="GO" id="GO:0004326">
    <property type="term" value="F:tetrahydrofolylpolyglutamate synthase activity"/>
    <property type="evidence" value="ECO:0007669"/>
    <property type="project" value="UniProtKB-EC"/>
</dbReference>
<dbReference type="NCBIfam" id="TIGR01499">
    <property type="entry name" value="folC"/>
    <property type="match status" value="1"/>
</dbReference>
<dbReference type="PATRIC" id="fig|1335616.4.peg.140"/>
<dbReference type="Gene3D" id="3.90.190.20">
    <property type="entry name" value="Mur ligase, C-terminal domain"/>
    <property type="match status" value="1"/>
</dbReference>
<dbReference type="GO" id="GO:0005524">
    <property type="term" value="F:ATP binding"/>
    <property type="evidence" value="ECO:0007669"/>
    <property type="project" value="UniProtKB-KW"/>
</dbReference>
<evidence type="ECO:0000256" key="5">
    <source>
        <dbReference type="ARBA" id="ARBA00022723"/>
    </source>
</evidence>
<evidence type="ECO:0000256" key="7">
    <source>
        <dbReference type="ARBA" id="ARBA00022840"/>
    </source>
</evidence>
<dbReference type="PANTHER" id="PTHR11136:SF0">
    <property type="entry name" value="DIHYDROFOLATE SYNTHETASE-RELATED"/>
    <property type="match status" value="1"/>
</dbReference>
<dbReference type="AlphaFoldDB" id="A0A0D0YYB7"/>
<keyword evidence="6 11" id="KW-0547">Nucleotide-binding</keyword>
<dbReference type="InterPro" id="IPR013221">
    <property type="entry name" value="Mur_ligase_cen"/>
</dbReference>
<organism evidence="14 15">
    <name type="scientific">Paucilactobacillus wasatchensis</name>
    <dbReference type="NCBI Taxonomy" id="1335616"/>
    <lineage>
        <taxon>Bacteria</taxon>
        <taxon>Bacillati</taxon>
        <taxon>Bacillota</taxon>
        <taxon>Bacilli</taxon>
        <taxon>Lactobacillales</taxon>
        <taxon>Lactobacillaceae</taxon>
        <taxon>Paucilactobacillus</taxon>
    </lineage>
</organism>
<dbReference type="Proteomes" id="UP000032279">
    <property type="component" value="Unassembled WGS sequence"/>
</dbReference>
<keyword evidence="7 11" id="KW-0067">ATP-binding</keyword>
<dbReference type="PIRSF" id="PIRSF001563">
    <property type="entry name" value="Folylpolyglu_synth"/>
    <property type="match status" value="1"/>
</dbReference>
<gene>
    <name evidence="14" type="primary">folC</name>
    <name evidence="14" type="ORF">WDC_0140</name>
</gene>
<dbReference type="RefSeq" id="WP_225349603.1">
    <property type="nucleotide sequence ID" value="NZ_AWTT01000002.1"/>
</dbReference>
<evidence type="ECO:0000259" key="12">
    <source>
        <dbReference type="Pfam" id="PF02875"/>
    </source>
</evidence>
<feature type="domain" description="Mur ligase C-terminal" evidence="12">
    <location>
        <begin position="303"/>
        <end position="426"/>
    </location>
</feature>
<dbReference type="SUPFAM" id="SSF53623">
    <property type="entry name" value="MurD-like peptide ligases, catalytic domain"/>
    <property type="match status" value="1"/>
</dbReference>
<keyword evidence="8" id="KW-0460">Magnesium</keyword>
<evidence type="ECO:0000256" key="11">
    <source>
        <dbReference type="PIRNR" id="PIRNR001563"/>
    </source>
</evidence>
<evidence type="ECO:0000256" key="9">
    <source>
        <dbReference type="ARBA" id="ARBA00030592"/>
    </source>
</evidence>
<dbReference type="GO" id="GO:0046872">
    <property type="term" value="F:metal ion binding"/>
    <property type="evidence" value="ECO:0007669"/>
    <property type="project" value="UniProtKB-KW"/>
</dbReference>
<evidence type="ECO:0000256" key="4">
    <source>
        <dbReference type="ARBA" id="ARBA00022598"/>
    </source>
</evidence>
<evidence type="ECO:0000256" key="1">
    <source>
        <dbReference type="ARBA" id="ARBA00001946"/>
    </source>
</evidence>
<dbReference type="InterPro" id="IPR036565">
    <property type="entry name" value="Mur-like_cat_sf"/>
</dbReference>
<dbReference type="InterPro" id="IPR004101">
    <property type="entry name" value="Mur_ligase_C"/>
</dbReference>
<keyword evidence="15" id="KW-1185">Reference proteome</keyword>
<dbReference type="STRING" id="1335616.WDC_0140"/>
<dbReference type="PROSITE" id="PS01012">
    <property type="entry name" value="FOLYLPOLYGLU_SYNT_2"/>
    <property type="match status" value="1"/>
</dbReference>
<comment type="catalytic activity">
    <reaction evidence="10">
        <text>(6S)-5,6,7,8-tetrahydrofolyl-(gamma-L-Glu)(n) + L-glutamate + ATP = (6S)-5,6,7,8-tetrahydrofolyl-(gamma-L-Glu)(n+1) + ADP + phosphate + H(+)</text>
        <dbReference type="Rhea" id="RHEA:10580"/>
        <dbReference type="Rhea" id="RHEA-COMP:14738"/>
        <dbReference type="Rhea" id="RHEA-COMP:14740"/>
        <dbReference type="ChEBI" id="CHEBI:15378"/>
        <dbReference type="ChEBI" id="CHEBI:29985"/>
        <dbReference type="ChEBI" id="CHEBI:30616"/>
        <dbReference type="ChEBI" id="CHEBI:43474"/>
        <dbReference type="ChEBI" id="CHEBI:141005"/>
        <dbReference type="ChEBI" id="CHEBI:456216"/>
        <dbReference type="EC" id="6.3.2.17"/>
    </reaction>
</comment>
<proteinExistence type="inferred from homology"/>
<comment type="cofactor">
    <cofactor evidence="1">
        <name>Mg(2+)</name>
        <dbReference type="ChEBI" id="CHEBI:18420"/>
    </cofactor>
</comment>
<dbReference type="EC" id="6.3.2.17" evidence="3"/>
<dbReference type="GO" id="GO:0008841">
    <property type="term" value="F:dihydrofolate synthase activity"/>
    <property type="evidence" value="ECO:0007669"/>
    <property type="project" value="TreeGrafter"/>
</dbReference>